<dbReference type="Gene3D" id="1.10.443.10">
    <property type="entry name" value="Intergrase catalytic core"/>
    <property type="match status" value="1"/>
</dbReference>
<dbReference type="Pfam" id="PF02899">
    <property type="entry name" value="Phage_int_SAM_1"/>
    <property type="match status" value="1"/>
</dbReference>
<dbReference type="InterPro" id="IPR044068">
    <property type="entry name" value="CB"/>
</dbReference>
<dbReference type="InterPro" id="IPR002104">
    <property type="entry name" value="Integrase_catalytic"/>
</dbReference>
<dbReference type="CDD" id="cd00397">
    <property type="entry name" value="DNA_BRE_C"/>
    <property type="match status" value="1"/>
</dbReference>
<dbReference type="PROSITE" id="PS51900">
    <property type="entry name" value="CB"/>
    <property type="match status" value="1"/>
</dbReference>
<dbReference type="OrthoDB" id="198497at2157"/>
<dbReference type="RefSeq" id="WP_081985453.1">
    <property type="nucleotide sequence ID" value="NZ_FOIS01000004.1"/>
</dbReference>
<evidence type="ECO:0000256" key="4">
    <source>
        <dbReference type="PROSITE-ProRule" id="PRU01248"/>
    </source>
</evidence>
<accession>A0A1I0QCN8</accession>
<keyword evidence="1" id="KW-0229">DNA integration</keyword>
<dbReference type="Gene3D" id="1.10.150.130">
    <property type="match status" value="1"/>
</dbReference>
<dbReference type="PANTHER" id="PTHR30349:SF41">
    <property type="entry name" value="INTEGRASE_RECOMBINASE PROTEIN MJ0367-RELATED"/>
    <property type="match status" value="1"/>
</dbReference>
<dbReference type="AlphaFoldDB" id="A0A1I0QCN8"/>
<protein>
    <submittedName>
        <fullName evidence="8">Site-specific recombinase XerD</fullName>
    </submittedName>
</protein>
<dbReference type="InterPro" id="IPR050090">
    <property type="entry name" value="Tyrosine_recombinase_XerCD"/>
</dbReference>
<keyword evidence="9" id="KW-1185">Reference proteome</keyword>
<proteinExistence type="predicted"/>
<dbReference type="GO" id="GO:0003677">
    <property type="term" value="F:DNA binding"/>
    <property type="evidence" value="ECO:0007669"/>
    <property type="project" value="UniProtKB-UniRule"/>
</dbReference>
<dbReference type="Proteomes" id="UP000183275">
    <property type="component" value="Unassembled WGS sequence"/>
</dbReference>
<evidence type="ECO:0000256" key="1">
    <source>
        <dbReference type="ARBA" id="ARBA00022908"/>
    </source>
</evidence>
<dbReference type="InterPro" id="IPR013762">
    <property type="entry name" value="Integrase-like_cat_sf"/>
</dbReference>
<dbReference type="InterPro" id="IPR004107">
    <property type="entry name" value="Integrase_SAM-like_N"/>
</dbReference>
<dbReference type="InterPro" id="IPR010998">
    <property type="entry name" value="Integrase_recombinase_N"/>
</dbReference>
<name>A0A1I0QCN8_9EURY</name>
<organism evidence="8 9">
    <name type="scientific">Natrinema salifodinae</name>
    <dbReference type="NCBI Taxonomy" id="1202768"/>
    <lineage>
        <taxon>Archaea</taxon>
        <taxon>Methanobacteriati</taxon>
        <taxon>Methanobacteriota</taxon>
        <taxon>Stenosarchaea group</taxon>
        <taxon>Halobacteria</taxon>
        <taxon>Halobacteriales</taxon>
        <taxon>Natrialbaceae</taxon>
        <taxon>Natrinema</taxon>
    </lineage>
</organism>
<evidence type="ECO:0000259" key="6">
    <source>
        <dbReference type="PROSITE" id="PS51898"/>
    </source>
</evidence>
<keyword evidence="3" id="KW-0233">DNA recombination</keyword>
<keyword evidence="2 4" id="KW-0238">DNA-binding</keyword>
<feature type="domain" description="Tyr recombinase" evidence="6">
    <location>
        <begin position="148"/>
        <end position="361"/>
    </location>
</feature>
<evidence type="ECO:0000256" key="3">
    <source>
        <dbReference type="ARBA" id="ARBA00023172"/>
    </source>
</evidence>
<dbReference type="GO" id="GO:0006310">
    <property type="term" value="P:DNA recombination"/>
    <property type="evidence" value="ECO:0007669"/>
    <property type="project" value="UniProtKB-KW"/>
</dbReference>
<feature type="domain" description="Core-binding (CB)" evidence="7">
    <location>
        <begin position="36"/>
        <end position="121"/>
    </location>
</feature>
<evidence type="ECO:0000313" key="8">
    <source>
        <dbReference type="EMBL" id="SEW24817.1"/>
    </source>
</evidence>
<dbReference type="GO" id="GO:0015074">
    <property type="term" value="P:DNA integration"/>
    <property type="evidence" value="ECO:0007669"/>
    <property type="project" value="UniProtKB-KW"/>
</dbReference>
<reference evidence="9" key="1">
    <citation type="submission" date="2016-10" db="EMBL/GenBank/DDBJ databases">
        <authorList>
            <person name="Varghese N."/>
        </authorList>
    </citation>
    <scope>NUCLEOTIDE SEQUENCE [LARGE SCALE GENOMIC DNA]</scope>
    <source>
        <strain evidence="9">CGMCC 1.12284</strain>
    </source>
</reference>
<gene>
    <name evidence="8" type="ORF">SAMN05216285_3390</name>
</gene>
<dbReference type="PANTHER" id="PTHR30349">
    <property type="entry name" value="PHAGE INTEGRASE-RELATED"/>
    <property type="match status" value="1"/>
</dbReference>
<dbReference type="EMBL" id="FOIS01000004">
    <property type="protein sequence ID" value="SEW24817.1"/>
    <property type="molecule type" value="Genomic_DNA"/>
</dbReference>
<feature type="region of interest" description="Disordered" evidence="5">
    <location>
        <begin position="1"/>
        <end position="40"/>
    </location>
</feature>
<dbReference type="STRING" id="1202768.SAMN05216285_3390"/>
<dbReference type="SUPFAM" id="SSF56349">
    <property type="entry name" value="DNA breaking-rejoining enzymes"/>
    <property type="match status" value="1"/>
</dbReference>
<dbReference type="InterPro" id="IPR011010">
    <property type="entry name" value="DNA_brk_join_enz"/>
</dbReference>
<dbReference type="Pfam" id="PF00589">
    <property type="entry name" value="Phage_integrase"/>
    <property type="match status" value="1"/>
</dbReference>
<evidence type="ECO:0000256" key="2">
    <source>
        <dbReference type="ARBA" id="ARBA00023125"/>
    </source>
</evidence>
<evidence type="ECO:0000259" key="7">
    <source>
        <dbReference type="PROSITE" id="PS51900"/>
    </source>
</evidence>
<sequence length="367" mass="42504">MSATGIPHPAKEEAANQRVARALQEPTMRDTDLQPLTPEDAKERYLRSLEDDKADSTIQAREYKLRHFIRWCNNNGVDNLNTLNGRDIEDYKHWRKKDGDLNKTTLRSQMSIIRQFLEYCGRIDGVHPHLYEQVILPSLEKGENRSEVTIDADRAEEIINFMNKFEYATRDHVVILILWKTGVRTGSLRALDLDDYHERKAALELSHRPETDTPLKNKEDGERMIALKEEEMEVLDDYIKHNRKDVTDEYGREPLITTTNGRIGKVTVRRTTYRYTRPCVVTGGCPHNKDPENCEAATNYDKASQCPDSVSAHPFRRGAITHHLNNDFPKPLVSDRMNVSIDVIDEHYDAEDEEGKMERRRGYLDNI</sequence>
<evidence type="ECO:0000256" key="5">
    <source>
        <dbReference type="SAM" id="MobiDB-lite"/>
    </source>
</evidence>
<dbReference type="PROSITE" id="PS51898">
    <property type="entry name" value="TYR_RECOMBINASE"/>
    <property type="match status" value="1"/>
</dbReference>
<evidence type="ECO:0000313" key="9">
    <source>
        <dbReference type="Proteomes" id="UP000183275"/>
    </source>
</evidence>